<proteinExistence type="predicted"/>
<dbReference type="GO" id="GO:1903093">
    <property type="term" value="P:regulation of protein K48-linked deubiquitination"/>
    <property type="evidence" value="ECO:0007669"/>
    <property type="project" value="TreeGrafter"/>
</dbReference>
<dbReference type="OMA" id="CQAVAFK"/>
<dbReference type="InterPro" id="IPR050704">
    <property type="entry name" value="Peptidase_C85-like"/>
</dbReference>
<dbReference type="Proteomes" id="UP000472267">
    <property type="component" value="Chromosome 3"/>
</dbReference>
<dbReference type="Gene3D" id="3.90.70.80">
    <property type="match status" value="1"/>
</dbReference>
<keyword evidence="4" id="KW-0833">Ubl conjugation pathway</keyword>
<evidence type="ECO:0000256" key="1">
    <source>
        <dbReference type="ARBA" id="ARBA00000707"/>
    </source>
</evidence>
<dbReference type="PANTHER" id="PTHR12419:SF9">
    <property type="entry name" value="OTU DOMAIN-CONTAINING PROTEIN 4"/>
    <property type="match status" value="1"/>
</dbReference>
<dbReference type="Ensembl" id="ENSSFAT00005027029.1">
    <property type="protein sequence ID" value="ENSSFAP00005026001.1"/>
    <property type="gene ID" value="ENSSFAG00005013365.1"/>
</dbReference>
<evidence type="ECO:0000313" key="9">
    <source>
        <dbReference type="Proteomes" id="UP000472267"/>
    </source>
</evidence>
<dbReference type="GO" id="GO:0016579">
    <property type="term" value="P:protein deubiquitination"/>
    <property type="evidence" value="ECO:0007669"/>
    <property type="project" value="TreeGrafter"/>
</dbReference>
<evidence type="ECO:0000256" key="3">
    <source>
        <dbReference type="ARBA" id="ARBA00022670"/>
    </source>
</evidence>
<dbReference type="EC" id="3.4.19.12" evidence="2"/>
<dbReference type="GO" id="GO:2000660">
    <property type="term" value="P:negative regulation of interleukin-1-mediated signaling pathway"/>
    <property type="evidence" value="ECO:0007669"/>
    <property type="project" value="TreeGrafter"/>
</dbReference>
<dbReference type="GO" id="GO:0006508">
    <property type="term" value="P:proteolysis"/>
    <property type="evidence" value="ECO:0007669"/>
    <property type="project" value="UniProtKB-KW"/>
</dbReference>
<evidence type="ECO:0000256" key="2">
    <source>
        <dbReference type="ARBA" id="ARBA00012759"/>
    </source>
</evidence>
<organism evidence="8 9">
    <name type="scientific">Salarias fasciatus</name>
    <name type="common">Jewelled blenny</name>
    <name type="synonym">Blennius fasciatus</name>
    <dbReference type="NCBI Taxonomy" id="181472"/>
    <lineage>
        <taxon>Eukaryota</taxon>
        <taxon>Metazoa</taxon>
        <taxon>Chordata</taxon>
        <taxon>Craniata</taxon>
        <taxon>Vertebrata</taxon>
        <taxon>Euteleostomi</taxon>
        <taxon>Actinopterygii</taxon>
        <taxon>Neopterygii</taxon>
        <taxon>Teleostei</taxon>
        <taxon>Neoteleostei</taxon>
        <taxon>Acanthomorphata</taxon>
        <taxon>Ovalentaria</taxon>
        <taxon>Blenniimorphae</taxon>
        <taxon>Blenniiformes</taxon>
        <taxon>Blennioidei</taxon>
        <taxon>Blenniidae</taxon>
        <taxon>Salariinae</taxon>
        <taxon>Salarias</taxon>
    </lineage>
</organism>
<dbReference type="InParanoid" id="A0A672HA39"/>
<dbReference type="GO" id="GO:0034122">
    <property type="term" value="P:negative regulation of toll-like receptor signaling pathway"/>
    <property type="evidence" value="ECO:0007669"/>
    <property type="project" value="TreeGrafter"/>
</dbReference>
<keyword evidence="3" id="KW-0645">Protease</keyword>
<comment type="catalytic activity">
    <reaction evidence="1">
        <text>Thiol-dependent hydrolysis of ester, thioester, amide, peptide and isopeptide bonds formed by the C-terminal Gly of ubiquitin (a 76-residue protein attached to proteins as an intracellular targeting signal).</text>
        <dbReference type="EC" id="3.4.19.12"/>
    </reaction>
</comment>
<evidence type="ECO:0000313" key="8">
    <source>
        <dbReference type="Ensembl" id="ENSSFAP00005026001.1"/>
    </source>
</evidence>
<protein>
    <recommendedName>
        <fullName evidence="2">ubiquitinyl hydrolase 1</fullName>
        <ecNumber evidence="2">3.4.19.12</ecNumber>
    </recommendedName>
</protein>
<dbReference type="PROSITE" id="PS50802">
    <property type="entry name" value="OTU"/>
    <property type="match status" value="1"/>
</dbReference>
<reference evidence="8" key="1">
    <citation type="submission" date="2019-06" db="EMBL/GenBank/DDBJ databases">
        <authorList>
            <consortium name="Wellcome Sanger Institute Data Sharing"/>
        </authorList>
    </citation>
    <scope>NUCLEOTIDE SEQUENCE [LARGE SCALE GENOMIC DNA]</scope>
</reference>
<keyword evidence="5" id="KW-0378">Hydrolase</keyword>
<feature type="domain" description="OTU" evidence="7">
    <location>
        <begin position="30"/>
        <end position="158"/>
    </location>
</feature>
<reference evidence="8" key="3">
    <citation type="submission" date="2025-09" db="UniProtKB">
        <authorList>
            <consortium name="Ensembl"/>
        </authorList>
    </citation>
    <scope>IDENTIFICATION</scope>
</reference>
<keyword evidence="9" id="KW-1185">Reference proteome</keyword>
<dbReference type="GO" id="GO:0061578">
    <property type="term" value="F:K63-linked deubiquitinase activity"/>
    <property type="evidence" value="ECO:0007669"/>
    <property type="project" value="TreeGrafter"/>
</dbReference>
<evidence type="ECO:0000256" key="5">
    <source>
        <dbReference type="ARBA" id="ARBA00022807"/>
    </source>
</evidence>
<sequence length="415" mass="46938">MTSRPKGARRYGDERGAEKLMDEYLKSIGLVRKKVAKDGSCLFRAVAEQVLHCQNLHTEIRAKCVDFLKQNRSDYEAVRSFCNSTRLCFYQCVLLIYFRDPENKDVGKWESSCSSSRRDFLIFQEPGKPAVSITDNNFKDKVQLCFLNGNHYDSVYPESHIKNAALCQSILYELLYEGVFKVDRNLLAACQRPGRPTGVLIDDGLAACRSKDRVRCSTHLLAWRIPNPNHVVFVVFVEQGRGRGRHLPERVRRSLNPTLLRNVEYDVWQKSKRAQQKMDYCIAAGMHFSVGDRCQVCSNGRSYSATVKEVPPKNGLMSVYIEELGMNSRSPLVAGPPFLVLTWIFFLFSDWEEKGRGRGRGRSTPASSSGTQGSGGRVQKQHSWHAQSSVDEHGKSGRSVTRPAARPSTSEHHLQ</sequence>
<name>A0A672HA39_SALFA</name>
<accession>A0A672HA39</accession>
<dbReference type="SUPFAM" id="SSF54001">
    <property type="entry name" value="Cysteine proteinases"/>
    <property type="match status" value="1"/>
</dbReference>
<dbReference type="GO" id="GO:0004843">
    <property type="term" value="F:cysteine-type deubiquitinase activity"/>
    <property type="evidence" value="ECO:0007669"/>
    <property type="project" value="UniProtKB-EC"/>
</dbReference>
<evidence type="ECO:0000259" key="7">
    <source>
        <dbReference type="PROSITE" id="PS50802"/>
    </source>
</evidence>
<dbReference type="AlphaFoldDB" id="A0A672HA39"/>
<evidence type="ECO:0000256" key="4">
    <source>
        <dbReference type="ARBA" id="ARBA00022786"/>
    </source>
</evidence>
<evidence type="ECO:0000256" key="6">
    <source>
        <dbReference type="SAM" id="MobiDB-lite"/>
    </source>
</evidence>
<dbReference type="PANTHER" id="PTHR12419">
    <property type="entry name" value="OTU DOMAIN CONTAINING PROTEIN"/>
    <property type="match status" value="1"/>
</dbReference>
<reference evidence="8" key="2">
    <citation type="submission" date="2025-08" db="UniProtKB">
        <authorList>
            <consortium name="Ensembl"/>
        </authorList>
    </citation>
    <scope>IDENTIFICATION</scope>
</reference>
<feature type="region of interest" description="Disordered" evidence="6">
    <location>
        <begin position="355"/>
        <end position="415"/>
    </location>
</feature>
<dbReference type="InterPro" id="IPR038765">
    <property type="entry name" value="Papain-like_cys_pep_sf"/>
</dbReference>
<dbReference type="InterPro" id="IPR003323">
    <property type="entry name" value="OTU_dom"/>
</dbReference>
<keyword evidence="5" id="KW-0788">Thiol protease</keyword>